<dbReference type="OrthoDB" id="3078293at2"/>
<dbReference type="PROSITE" id="PS50056">
    <property type="entry name" value="TYR_PHOSPHATASE_2"/>
    <property type="match status" value="1"/>
</dbReference>
<feature type="domain" description="Tyrosine specific protein phosphatases" evidence="1">
    <location>
        <begin position="62"/>
        <end position="126"/>
    </location>
</feature>
<dbReference type="Gene3D" id="3.90.190.10">
    <property type="entry name" value="Protein tyrosine phosphatase superfamily"/>
    <property type="match status" value="1"/>
</dbReference>
<reference evidence="2 3" key="1">
    <citation type="submission" date="2016-11" db="EMBL/GenBank/DDBJ databases">
        <title>Draft Genome Sequences of Nine Cyanobacterial Strains from Diverse Habitats.</title>
        <authorList>
            <person name="Zhu T."/>
            <person name="Hou S."/>
            <person name="Lu X."/>
            <person name="Hess W.R."/>
        </authorList>
    </citation>
    <scope>NUCLEOTIDE SEQUENCE [LARGE SCALE GENOMIC DNA]</scope>
    <source>
        <strain evidence="2 3">IAM M-71</strain>
    </source>
</reference>
<evidence type="ECO:0000313" key="2">
    <source>
        <dbReference type="EMBL" id="OKH36786.1"/>
    </source>
</evidence>
<dbReference type="SUPFAM" id="SSF52799">
    <property type="entry name" value="(Phosphotyrosine protein) phosphatases II"/>
    <property type="match status" value="1"/>
</dbReference>
<evidence type="ECO:0000259" key="1">
    <source>
        <dbReference type="PROSITE" id="PS50056"/>
    </source>
</evidence>
<accession>A0A1U7IHZ2</accession>
<evidence type="ECO:0000313" key="3">
    <source>
        <dbReference type="Proteomes" id="UP000185860"/>
    </source>
</evidence>
<gene>
    <name evidence="2" type="ORF">NIES2119_15280</name>
</gene>
<name>A0A1U7IHZ2_9CYAN</name>
<dbReference type="InterPro" id="IPR000387">
    <property type="entry name" value="Tyr_Pase_dom"/>
</dbReference>
<sequence length="155" mass="17330">MELFPIDKNGQLFISPDIDNWQPIIDSGIDVIFDLDGESDVGIPYLPNQIVYIYFSFEDRDLPNLEKLHSLARLGASLVKSGHRVLSHCGMGHNRSALVAGLILMYLGMSGTDAVNLLRQKRQGALYNKIFASYLENLYLVPETNWESDAFPIAA</sequence>
<dbReference type="Proteomes" id="UP000185860">
    <property type="component" value="Unassembled WGS sequence"/>
</dbReference>
<dbReference type="InterPro" id="IPR029021">
    <property type="entry name" value="Prot-tyrosine_phosphatase-like"/>
</dbReference>
<proteinExistence type="predicted"/>
<organism evidence="2 3">
    <name type="scientific">[Phormidium ambiguum] IAM M-71</name>
    <dbReference type="NCBI Taxonomy" id="454136"/>
    <lineage>
        <taxon>Bacteria</taxon>
        <taxon>Bacillati</taxon>
        <taxon>Cyanobacteriota</taxon>
        <taxon>Cyanophyceae</taxon>
        <taxon>Oscillatoriophycideae</taxon>
        <taxon>Aerosakkonematales</taxon>
        <taxon>Aerosakkonemataceae</taxon>
        <taxon>Floridanema</taxon>
    </lineage>
</organism>
<dbReference type="EMBL" id="MRCE01000014">
    <property type="protein sequence ID" value="OKH36786.1"/>
    <property type="molecule type" value="Genomic_DNA"/>
</dbReference>
<dbReference type="AlphaFoldDB" id="A0A1U7IHZ2"/>
<dbReference type="RefSeq" id="WP_073594362.1">
    <property type="nucleotide sequence ID" value="NZ_MRCE01000014.1"/>
</dbReference>
<protein>
    <recommendedName>
        <fullName evidence="1">Tyrosine specific protein phosphatases domain-containing protein</fullName>
    </recommendedName>
</protein>
<comment type="caution">
    <text evidence="2">The sequence shown here is derived from an EMBL/GenBank/DDBJ whole genome shotgun (WGS) entry which is preliminary data.</text>
</comment>
<dbReference type="STRING" id="454136.NIES2119_15280"/>